<keyword evidence="3" id="KW-1185">Reference proteome</keyword>
<accession>A0ABR2IE45</accession>
<name>A0ABR2IE45_9PEZI</name>
<evidence type="ECO:0000256" key="1">
    <source>
        <dbReference type="SAM" id="MobiDB-lite"/>
    </source>
</evidence>
<sequence length="101" mass="11067">MKTLSMSIQSEVVAPHPLITRRPRLRPPQATSHGALDDAAPGFPKTSQDFPRVQQGPETVASILFIKSPFQHPTLGARRETTNTSKRPRSASKLAKAPDQE</sequence>
<dbReference type="Proteomes" id="UP001390339">
    <property type="component" value="Unassembled WGS sequence"/>
</dbReference>
<organism evidence="2 3">
    <name type="scientific">Apiospora arundinis</name>
    <dbReference type="NCBI Taxonomy" id="335852"/>
    <lineage>
        <taxon>Eukaryota</taxon>
        <taxon>Fungi</taxon>
        <taxon>Dikarya</taxon>
        <taxon>Ascomycota</taxon>
        <taxon>Pezizomycotina</taxon>
        <taxon>Sordariomycetes</taxon>
        <taxon>Xylariomycetidae</taxon>
        <taxon>Amphisphaeriales</taxon>
        <taxon>Apiosporaceae</taxon>
        <taxon>Apiospora</taxon>
    </lineage>
</organism>
<evidence type="ECO:0000313" key="3">
    <source>
        <dbReference type="Proteomes" id="UP001390339"/>
    </source>
</evidence>
<reference evidence="2 3" key="1">
    <citation type="journal article" date="2024" name="IMA Fungus">
        <title>Apiospora arundinis, a panoply of carbohydrate-active enzymes and secondary metabolites.</title>
        <authorList>
            <person name="Sorensen T."/>
            <person name="Petersen C."/>
            <person name="Muurmann A.T."/>
            <person name="Christiansen J.V."/>
            <person name="Brundto M.L."/>
            <person name="Overgaard C.K."/>
            <person name="Boysen A.T."/>
            <person name="Wollenberg R.D."/>
            <person name="Larsen T.O."/>
            <person name="Sorensen J.L."/>
            <person name="Nielsen K.L."/>
            <person name="Sondergaard T.E."/>
        </authorList>
    </citation>
    <scope>NUCLEOTIDE SEQUENCE [LARGE SCALE GENOMIC DNA]</scope>
    <source>
        <strain evidence="2 3">AAU 773</strain>
    </source>
</reference>
<comment type="caution">
    <text evidence="2">The sequence shown here is derived from an EMBL/GenBank/DDBJ whole genome shotgun (WGS) entry which is preliminary data.</text>
</comment>
<gene>
    <name evidence="2" type="ORF">PGQ11_008138</name>
</gene>
<feature type="region of interest" description="Disordered" evidence="1">
    <location>
        <begin position="15"/>
        <end position="52"/>
    </location>
</feature>
<feature type="region of interest" description="Disordered" evidence="1">
    <location>
        <begin position="69"/>
        <end position="101"/>
    </location>
</feature>
<proteinExistence type="predicted"/>
<protein>
    <submittedName>
        <fullName evidence="2">Uncharacterized protein</fullName>
    </submittedName>
</protein>
<evidence type="ECO:0000313" key="2">
    <source>
        <dbReference type="EMBL" id="KAK8861903.1"/>
    </source>
</evidence>
<dbReference type="EMBL" id="JAPCWZ010000005">
    <property type="protein sequence ID" value="KAK8861903.1"/>
    <property type="molecule type" value="Genomic_DNA"/>
</dbReference>